<feature type="compositionally biased region" description="Low complexity" evidence="1">
    <location>
        <begin position="63"/>
        <end position="73"/>
    </location>
</feature>
<dbReference type="Pfam" id="PF09428">
    <property type="entry name" value="DUF2011"/>
    <property type="match status" value="1"/>
</dbReference>
<name>A0ABP0CPT7_9PEZI</name>
<feature type="compositionally biased region" description="Basic residues" evidence="1">
    <location>
        <begin position="297"/>
        <end position="315"/>
    </location>
</feature>
<evidence type="ECO:0000256" key="1">
    <source>
        <dbReference type="SAM" id="MobiDB-lite"/>
    </source>
</evidence>
<sequence>MPSDIMNNARAVRREDLFREAESQEDGHHARNDGKEDEEAAAARAALDAYMKDTLGLQFHIAPARPAASKPAKVLAKEKPKAVKEGTEDDDSDESMDSSDDDEEAKDSKKPTTEKAGGATEFAFRMFTGSGKAAAATKDANITEAGAATSAPAPVVLLDDGDGTEALGPGGIVNPPRPLSFYLAGEPTPEALAQYAQATLTGEDIIKAASTRAWGWEVPWRVRTVLRAESKAAMRSLLANALSPEDAAALPTNLEQAIASATNSVPAWASSQSPEPTPLPLIRKPLSTAMQIDNATKKYRRPGKQRRIKLRKRAQAKREKEAKAAAQKQSKEEHLSEKKKRLNRNKKLRRREKKRQAKGGEGGDGGGDDNASGNDSADE</sequence>
<dbReference type="EMBL" id="CAWUHC010000115">
    <property type="protein sequence ID" value="CAK7233386.1"/>
    <property type="molecule type" value="Genomic_DNA"/>
</dbReference>
<comment type="caution">
    <text evidence="2">The sequence shown here is derived from an EMBL/GenBank/DDBJ whole genome shotgun (WGS) entry which is preliminary data.</text>
</comment>
<feature type="region of interest" description="Disordered" evidence="1">
    <location>
        <begin position="293"/>
        <end position="379"/>
    </location>
</feature>
<keyword evidence="3" id="KW-1185">Reference proteome</keyword>
<protein>
    <submittedName>
        <fullName evidence="2">Uncharacterized protein</fullName>
    </submittedName>
</protein>
<feature type="compositionally biased region" description="Acidic residues" evidence="1">
    <location>
        <begin position="87"/>
        <end position="105"/>
    </location>
</feature>
<feature type="compositionally biased region" description="Basic residues" evidence="1">
    <location>
        <begin position="337"/>
        <end position="357"/>
    </location>
</feature>
<feature type="region of interest" description="Disordered" evidence="1">
    <location>
        <begin position="63"/>
        <end position="117"/>
    </location>
</feature>
<reference evidence="2 3" key="1">
    <citation type="submission" date="2024-01" db="EMBL/GenBank/DDBJ databases">
        <authorList>
            <person name="Allen C."/>
            <person name="Tagirdzhanova G."/>
        </authorList>
    </citation>
    <scope>NUCLEOTIDE SEQUENCE [LARGE SCALE GENOMIC DNA]</scope>
</reference>
<feature type="region of interest" description="Disordered" evidence="1">
    <location>
        <begin position="1"/>
        <end position="41"/>
    </location>
</feature>
<proteinExistence type="predicted"/>
<accession>A0ABP0CPT7</accession>
<feature type="compositionally biased region" description="Basic and acidic residues" evidence="1">
    <location>
        <begin position="316"/>
        <end position="336"/>
    </location>
</feature>
<feature type="compositionally biased region" description="Basic and acidic residues" evidence="1">
    <location>
        <begin position="12"/>
        <end position="34"/>
    </location>
</feature>
<dbReference type="Proteomes" id="UP001642406">
    <property type="component" value="Unassembled WGS sequence"/>
</dbReference>
<dbReference type="InterPro" id="IPR018555">
    <property type="entry name" value="C630.06c-like"/>
</dbReference>
<organism evidence="2 3">
    <name type="scientific">Sporothrix bragantina</name>
    <dbReference type="NCBI Taxonomy" id="671064"/>
    <lineage>
        <taxon>Eukaryota</taxon>
        <taxon>Fungi</taxon>
        <taxon>Dikarya</taxon>
        <taxon>Ascomycota</taxon>
        <taxon>Pezizomycotina</taxon>
        <taxon>Sordariomycetes</taxon>
        <taxon>Sordariomycetidae</taxon>
        <taxon>Ophiostomatales</taxon>
        <taxon>Ophiostomataceae</taxon>
        <taxon>Sporothrix</taxon>
    </lineage>
</organism>
<evidence type="ECO:0000313" key="2">
    <source>
        <dbReference type="EMBL" id="CAK7233386.1"/>
    </source>
</evidence>
<feature type="compositionally biased region" description="Low complexity" evidence="1">
    <location>
        <begin position="369"/>
        <end position="379"/>
    </location>
</feature>
<evidence type="ECO:0000313" key="3">
    <source>
        <dbReference type="Proteomes" id="UP001642406"/>
    </source>
</evidence>
<feature type="compositionally biased region" description="Basic and acidic residues" evidence="1">
    <location>
        <begin position="75"/>
        <end position="86"/>
    </location>
</feature>
<gene>
    <name evidence="2" type="ORF">SBRCBS47491_008590</name>
</gene>